<evidence type="ECO:0000313" key="6">
    <source>
        <dbReference type="EMBL" id="GAJ30331.1"/>
    </source>
</evidence>
<dbReference type="InterPro" id="IPR023346">
    <property type="entry name" value="Lysozyme-like_dom_sf"/>
</dbReference>
<keyword evidence="4" id="KW-0812">Transmembrane</keyword>
<dbReference type="CDD" id="cd00254">
    <property type="entry name" value="LT-like"/>
    <property type="match status" value="1"/>
</dbReference>
<protein>
    <submittedName>
        <fullName evidence="6">Lytic transglycosylase</fullName>
    </submittedName>
</protein>
<evidence type="ECO:0000313" key="7">
    <source>
        <dbReference type="Proteomes" id="UP000019760"/>
    </source>
</evidence>
<feature type="domain" description="Transglycosylase SLT" evidence="5">
    <location>
        <begin position="112"/>
        <end position="213"/>
    </location>
</feature>
<keyword evidence="7" id="KW-1185">Reference proteome</keyword>
<keyword evidence="4" id="KW-0472">Membrane</keyword>
<dbReference type="OrthoDB" id="9801695at2"/>
<proteinExistence type="inferred from homology"/>
<comment type="similarity">
    <text evidence="2">Belongs to the virb1 family.</text>
</comment>
<dbReference type="InterPro" id="IPR008258">
    <property type="entry name" value="Transglycosylase_SLT_dom_1"/>
</dbReference>
<gene>
    <name evidence="6" type="ORF">Amme_121_030</name>
</gene>
<feature type="region of interest" description="Disordered" evidence="3">
    <location>
        <begin position="237"/>
        <end position="310"/>
    </location>
</feature>
<reference evidence="7" key="1">
    <citation type="journal article" date="2014" name="FEMS Microbiol. Lett.">
        <title>Draft Genomic DNA Sequence of the Facultatively Methylotrophic Bacterium Acidomonas methanolica type strain MB58.</title>
        <authorList>
            <person name="Higashiura N."/>
            <person name="Hadano H."/>
            <person name="Hirakawa H."/>
            <person name="Matsutani M."/>
            <person name="Takabe S."/>
            <person name="Matsushita K."/>
            <person name="Azuma Y."/>
        </authorList>
    </citation>
    <scope>NUCLEOTIDE SEQUENCE [LARGE SCALE GENOMIC DNA]</scope>
    <source>
        <strain evidence="7">MB58</strain>
    </source>
</reference>
<comment type="similarity">
    <text evidence="1">Belongs to the transglycosylase Slt family.</text>
</comment>
<dbReference type="SUPFAM" id="SSF53955">
    <property type="entry name" value="Lysozyme-like"/>
    <property type="match status" value="1"/>
</dbReference>
<dbReference type="PANTHER" id="PTHR37423">
    <property type="entry name" value="SOLUBLE LYTIC MUREIN TRANSGLYCOSYLASE-RELATED"/>
    <property type="match status" value="1"/>
</dbReference>
<keyword evidence="4" id="KW-1133">Transmembrane helix</keyword>
<dbReference type="RefSeq" id="WP_042061236.1">
    <property type="nucleotide sequence ID" value="NZ_BAND01000120.1"/>
</dbReference>
<evidence type="ECO:0000256" key="3">
    <source>
        <dbReference type="SAM" id="MobiDB-lite"/>
    </source>
</evidence>
<dbReference type="Proteomes" id="UP000019760">
    <property type="component" value="Unassembled WGS sequence"/>
</dbReference>
<dbReference type="PANTHER" id="PTHR37423:SF2">
    <property type="entry name" value="MEMBRANE-BOUND LYTIC MUREIN TRANSGLYCOSYLASE C"/>
    <property type="match status" value="1"/>
</dbReference>
<dbReference type="AlphaFoldDB" id="A0A023D940"/>
<reference evidence="6 7" key="2">
    <citation type="journal article" date="2014" name="FEMS Microbiol. Lett.">
        <title>Draft genomic DNA sequence of the facultatively methylotrophic bacterium Acidomonas methanolica type strain MB58.</title>
        <authorList>
            <person name="Higashiura N."/>
            <person name="Hadano H."/>
            <person name="Hirakawa H."/>
            <person name="Matsutani M."/>
            <person name="Takabe S."/>
            <person name="Matsushita K."/>
            <person name="Azuma Y."/>
        </authorList>
    </citation>
    <scope>NUCLEOTIDE SEQUENCE [LARGE SCALE GENOMIC DNA]</scope>
    <source>
        <strain evidence="6 7">MB58</strain>
    </source>
</reference>
<evidence type="ECO:0000256" key="4">
    <source>
        <dbReference type="SAM" id="Phobius"/>
    </source>
</evidence>
<dbReference type="EMBL" id="BAND01000120">
    <property type="protein sequence ID" value="GAJ30331.1"/>
    <property type="molecule type" value="Genomic_DNA"/>
</dbReference>
<evidence type="ECO:0000256" key="2">
    <source>
        <dbReference type="ARBA" id="ARBA00009387"/>
    </source>
</evidence>
<dbReference type="Gene3D" id="1.10.530.10">
    <property type="match status" value="1"/>
</dbReference>
<evidence type="ECO:0000256" key="1">
    <source>
        <dbReference type="ARBA" id="ARBA00007734"/>
    </source>
</evidence>
<sequence length="310" mass="32426">MKAARVRPAIRSKIGIPLFAEKPSHSFVPLGDQTAGARSEGQGRPSAGACALPLTAASTLAGWRRSGDRPAWHYVVLLLAGALSVCIGSGVAVAQSVPVERPAAAHPYAAHIVEASQRFGIPEHWIRAVLRAESAGDVRAVSSAGAMGLMQVMPDTWAGLRVRHGLGRDPYDPRDNIMAGTAYLREMFDRYGNVGAMLAAYNAGPGRYDEHRATGRQLPAETRAYVAALAPILGGAAPSDAPLQPPAPPPDWREAPLFVMRPDDTRAAAAPPSEVQSGDGRTAVPARDPARAEPQDGSIFVASASDGGTP</sequence>
<dbReference type="Pfam" id="PF01464">
    <property type="entry name" value="SLT"/>
    <property type="match status" value="1"/>
</dbReference>
<feature type="transmembrane region" description="Helical" evidence="4">
    <location>
        <begin position="74"/>
        <end position="94"/>
    </location>
</feature>
<organism evidence="6 7">
    <name type="scientific">Acidomonas methanolica NBRC 104435</name>
    <dbReference type="NCBI Taxonomy" id="1231351"/>
    <lineage>
        <taxon>Bacteria</taxon>
        <taxon>Pseudomonadati</taxon>
        <taxon>Pseudomonadota</taxon>
        <taxon>Alphaproteobacteria</taxon>
        <taxon>Acetobacterales</taxon>
        <taxon>Acetobacteraceae</taxon>
        <taxon>Acidomonas</taxon>
    </lineage>
</organism>
<accession>A0A023D940</accession>
<comment type="caution">
    <text evidence="6">The sequence shown here is derived from an EMBL/GenBank/DDBJ whole genome shotgun (WGS) entry which is preliminary data.</text>
</comment>
<name>A0A023D940_ACIMT</name>
<evidence type="ECO:0000259" key="5">
    <source>
        <dbReference type="Pfam" id="PF01464"/>
    </source>
</evidence>